<keyword evidence="7" id="KW-1185">Reference proteome</keyword>
<dbReference type="RefSeq" id="WP_110392082.1">
    <property type="nucleotide sequence ID" value="NZ_QJKI01000032.1"/>
</dbReference>
<feature type="domain" description="PNPLA" evidence="5">
    <location>
        <begin position="23"/>
        <end position="233"/>
    </location>
</feature>
<dbReference type="Proteomes" id="UP000247555">
    <property type="component" value="Unassembled WGS sequence"/>
</dbReference>
<dbReference type="InterPro" id="IPR021095">
    <property type="entry name" value="DUF3734"/>
</dbReference>
<gene>
    <name evidence="6" type="ORF">DFR34_13225</name>
</gene>
<dbReference type="EMBL" id="QJKI01000032">
    <property type="protein sequence ID" value="PXX74483.1"/>
    <property type="molecule type" value="Genomic_DNA"/>
</dbReference>
<reference evidence="6 7" key="1">
    <citation type="submission" date="2018-05" db="EMBL/GenBank/DDBJ databases">
        <title>Genomic Encyclopedia of Type Strains, Phase IV (KMG-IV): sequencing the most valuable type-strain genomes for metagenomic binning, comparative biology and taxonomic classification.</title>
        <authorList>
            <person name="Goeker M."/>
        </authorList>
    </citation>
    <scope>NUCLEOTIDE SEQUENCE [LARGE SCALE GENOMIC DNA]</scope>
    <source>
        <strain evidence="6 7">DSM 29661</strain>
    </source>
</reference>
<dbReference type="Pfam" id="PF01734">
    <property type="entry name" value="Patatin"/>
    <property type="match status" value="1"/>
</dbReference>
<dbReference type="InterPro" id="IPR002641">
    <property type="entry name" value="PNPLA_dom"/>
</dbReference>
<keyword evidence="2 4" id="KW-0442">Lipid degradation</keyword>
<feature type="short sequence motif" description="GXSXG" evidence="4">
    <location>
        <begin position="54"/>
        <end position="58"/>
    </location>
</feature>
<evidence type="ECO:0000256" key="2">
    <source>
        <dbReference type="ARBA" id="ARBA00022963"/>
    </source>
</evidence>
<keyword evidence="1 4" id="KW-0378">Hydrolase</keyword>
<protein>
    <submittedName>
        <fullName evidence="6">NTE family protein</fullName>
    </submittedName>
</protein>
<name>A0A318L219_9NEIS</name>
<dbReference type="PANTHER" id="PTHR14226:SF57">
    <property type="entry name" value="BLR7027 PROTEIN"/>
    <property type="match status" value="1"/>
</dbReference>
<accession>A0A318L219</accession>
<dbReference type="OrthoDB" id="9770965at2"/>
<evidence type="ECO:0000256" key="1">
    <source>
        <dbReference type="ARBA" id="ARBA00022801"/>
    </source>
</evidence>
<feature type="active site" description="Proton acceptor" evidence="4">
    <location>
        <position position="220"/>
    </location>
</feature>
<feature type="short sequence motif" description="DGA/G" evidence="4">
    <location>
        <begin position="220"/>
        <end position="222"/>
    </location>
</feature>
<comment type="caution">
    <text evidence="6">The sequence shown here is derived from an EMBL/GenBank/DDBJ whole genome shotgun (WGS) entry which is preliminary data.</text>
</comment>
<dbReference type="PROSITE" id="PS51635">
    <property type="entry name" value="PNPLA"/>
    <property type="match status" value="1"/>
</dbReference>
<dbReference type="InterPro" id="IPR050301">
    <property type="entry name" value="NTE"/>
</dbReference>
<dbReference type="GO" id="GO:0016042">
    <property type="term" value="P:lipid catabolic process"/>
    <property type="evidence" value="ECO:0007669"/>
    <property type="project" value="UniProtKB-UniRule"/>
</dbReference>
<evidence type="ECO:0000256" key="4">
    <source>
        <dbReference type="PROSITE-ProRule" id="PRU01161"/>
    </source>
</evidence>
<feature type="short sequence motif" description="GXGXXG" evidence="4">
    <location>
        <begin position="27"/>
        <end position="32"/>
    </location>
</feature>
<evidence type="ECO:0000313" key="7">
    <source>
        <dbReference type="Proteomes" id="UP000247555"/>
    </source>
</evidence>
<organism evidence="6 7">
    <name type="scientific">Rivihabitans pingtungensis</name>
    <dbReference type="NCBI Taxonomy" id="1054498"/>
    <lineage>
        <taxon>Bacteria</taxon>
        <taxon>Pseudomonadati</taxon>
        <taxon>Pseudomonadota</taxon>
        <taxon>Betaproteobacteria</taxon>
        <taxon>Neisseriales</taxon>
        <taxon>Aquaspirillaceae</taxon>
        <taxon>Rivihabitans</taxon>
    </lineage>
</organism>
<evidence type="ECO:0000259" key="5">
    <source>
        <dbReference type="PROSITE" id="PS51635"/>
    </source>
</evidence>
<proteinExistence type="predicted"/>
<dbReference type="GO" id="GO:0016787">
    <property type="term" value="F:hydrolase activity"/>
    <property type="evidence" value="ECO:0007669"/>
    <property type="project" value="UniProtKB-UniRule"/>
</dbReference>
<sequence length="383" mass="42392">MKETAASKTHAHHAATPEVKNVLVLQGGGALGAYHIGAYQALHELGFEPDWVTGISIGALNAAVLATNKPEDRLRKMVEFWEDIARPDGAAASYSGAYRAMYNKSVVAKSMLQGLPNFWTPRVNVMMGMGGVEVQFANPTETSYYDTSPMLDTLRRHCNFAWHNQGHGARLSLGATRVDTGKLEFFDSLNCQIGPAHALASGSLPPGFPATEINGKYYWDGGCVTNTPLQAVLDDTHETADLRVFMVDLWGAHGRLPTTMDGVAWRQKEIQYASRMDQHGTLRKYQKLFGRLLHSPECAGIHGLLHGWAEEVLGRRLRNIDIHTITYRHTGEESSFSDAEFSAGSIKRRREMGYVDMLEKLDRVQAAEQAVQRHPADTRKVTS</sequence>
<evidence type="ECO:0000256" key="3">
    <source>
        <dbReference type="ARBA" id="ARBA00023098"/>
    </source>
</evidence>
<dbReference type="PANTHER" id="PTHR14226">
    <property type="entry name" value="NEUROPATHY TARGET ESTERASE/SWISS CHEESE D.MELANOGASTER"/>
    <property type="match status" value="1"/>
</dbReference>
<dbReference type="SUPFAM" id="SSF52151">
    <property type="entry name" value="FabD/lysophospholipase-like"/>
    <property type="match status" value="1"/>
</dbReference>
<dbReference type="AlphaFoldDB" id="A0A318L219"/>
<dbReference type="Pfam" id="PF12536">
    <property type="entry name" value="DUF3734"/>
    <property type="match status" value="1"/>
</dbReference>
<feature type="active site" description="Nucleophile" evidence="4">
    <location>
        <position position="56"/>
    </location>
</feature>
<keyword evidence="3 4" id="KW-0443">Lipid metabolism</keyword>
<dbReference type="InterPro" id="IPR016035">
    <property type="entry name" value="Acyl_Trfase/lysoPLipase"/>
</dbReference>
<dbReference type="CDD" id="cd07209">
    <property type="entry name" value="Pat_hypo_Ecoli_Z1214_like"/>
    <property type="match status" value="1"/>
</dbReference>
<dbReference type="Gene3D" id="3.40.1090.10">
    <property type="entry name" value="Cytosolic phospholipase A2 catalytic domain"/>
    <property type="match status" value="2"/>
</dbReference>
<evidence type="ECO:0000313" key="6">
    <source>
        <dbReference type="EMBL" id="PXX74483.1"/>
    </source>
</evidence>